<keyword evidence="1" id="KW-0812">Transmembrane</keyword>
<dbReference type="Proteomes" id="UP001623592">
    <property type="component" value="Unassembled WGS sequence"/>
</dbReference>
<dbReference type="RefSeq" id="WP_406786268.1">
    <property type="nucleotide sequence ID" value="NZ_JBJIAA010000003.1"/>
</dbReference>
<keyword evidence="3" id="KW-1185">Reference proteome</keyword>
<evidence type="ECO:0000256" key="1">
    <source>
        <dbReference type="SAM" id="Phobius"/>
    </source>
</evidence>
<name>A0ABW8TFA9_9CLOT</name>
<dbReference type="Gene3D" id="1.10.1760.20">
    <property type="match status" value="1"/>
</dbReference>
<feature type="transmembrane region" description="Helical" evidence="1">
    <location>
        <begin position="25"/>
        <end position="44"/>
    </location>
</feature>
<dbReference type="Pfam" id="PF07155">
    <property type="entry name" value="ECF-ribofla_trS"/>
    <property type="match status" value="1"/>
</dbReference>
<evidence type="ECO:0000313" key="3">
    <source>
        <dbReference type="Proteomes" id="UP001623592"/>
    </source>
</evidence>
<protein>
    <submittedName>
        <fullName evidence="2">Folate family ECF transporter S component</fullName>
    </submittedName>
</protein>
<accession>A0ABW8TFA9</accession>
<dbReference type="InterPro" id="IPR030949">
    <property type="entry name" value="ECF_S_folate_fam"/>
</dbReference>
<gene>
    <name evidence="2" type="ORF">ACJDT4_04125</name>
</gene>
<evidence type="ECO:0000313" key="2">
    <source>
        <dbReference type="EMBL" id="MFL0249599.1"/>
    </source>
</evidence>
<reference evidence="2 3" key="1">
    <citation type="submission" date="2024-11" db="EMBL/GenBank/DDBJ databases">
        <authorList>
            <person name="Heng Y.C."/>
            <person name="Lim A.C.H."/>
            <person name="Lee J.K.Y."/>
            <person name="Kittelmann S."/>
        </authorList>
    </citation>
    <scope>NUCLEOTIDE SEQUENCE [LARGE SCALE GENOMIC DNA]</scope>
    <source>
        <strain evidence="2 3">WILCCON 0114</strain>
    </source>
</reference>
<proteinExistence type="predicted"/>
<feature type="transmembrane region" description="Helical" evidence="1">
    <location>
        <begin position="92"/>
        <end position="111"/>
    </location>
</feature>
<comment type="caution">
    <text evidence="2">The sequence shown here is derived from an EMBL/GenBank/DDBJ whole genome shotgun (WGS) entry which is preliminary data.</text>
</comment>
<keyword evidence="1" id="KW-1133">Transmembrane helix</keyword>
<dbReference type="InterPro" id="IPR009825">
    <property type="entry name" value="ECF_substrate-spec-like"/>
</dbReference>
<feature type="transmembrane region" description="Helical" evidence="1">
    <location>
        <begin position="162"/>
        <end position="183"/>
    </location>
</feature>
<feature type="transmembrane region" description="Helical" evidence="1">
    <location>
        <begin position="123"/>
        <end position="142"/>
    </location>
</feature>
<feature type="transmembrane region" description="Helical" evidence="1">
    <location>
        <begin position="56"/>
        <end position="86"/>
    </location>
</feature>
<organism evidence="2 3">
    <name type="scientific">Clostridium neuense</name>
    <dbReference type="NCBI Taxonomy" id="1728934"/>
    <lineage>
        <taxon>Bacteria</taxon>
        <taxon>Bacillati</taxon>
        <taxon>Bacillota</taxon>
        <taxon>Clostridia</taxon>
        <taxon>Eubacteriales</taxon>
        <taxon>Clostridiaceae</taxon>
        <taxon>Clostridium</taxon>
    </lineage>
</organism>
<dbReference type="NCBIfam" id="TIGR04518">
    <property type="entry name" value="ECF_S_folT_fam"/>
    <property type="match status" value="1"/>
</dbReference>
<keyword evidence="1" id="KW-0472">Membrane</keyword>
<sequence length="200" mass="22504">MEKISSLSIFTSKYWTTSTSELKKLRTLTFAGMTIALSIVLNSFSIPVGENLNIRFTFLVFSLGALIFGPITGLLVGAACDLLGFVLHPSGVFFPGYTLSTMLEFFIYGLFLYRSRITIVKIFLTKFFVNYGIHVGLGALWSKILFNKGYLYFFANSIIKNTIMLPIEVIMLVLLLQLLFPALTHMGMVQKENCKHIPFI</sequence>
<dbReference type="EMBL" id="JBJIAA010000003">
    <property type="protein sequence ID" value="MFL0249599.1"/>
    <property type="molecule type" value="Genomic_DNA"/>
</dbReference>